<keyword evidence="6 7" id="KW-0472">Membrane</keyword>
<dbReference type="Gene3D" id="1.20.1510.10">
    <property type="entry name" value="Cation efflux protein transmembrane domain"/>
    <property type="match status" value="1"/>
</dbReference>
<dbReference type="RefSeq" id="WP_330397325.1">
    <property type="nucleotide sequence ID" value="NZ_FUZT01000001.1"/>
</dbReference>
<protein>
    <submittedName>
        <fullName evidence="10">Cation diffusion facilitator family transporter</fullName>
    </submittedName>
</protein>
<dbReference type="InterPro" id="IPR027469">
    <property type="entry name" value="Cation_efflux_TMD_sf"/>
</dbReference>
<accession>A0A1T5IS26</accession>
<organism evidence="10 11">
    <name type="scientific">Maledivibacter halophilus</name>
    <dbReference type="NCBI Taxonomy" id="36842"/>
    <lineage>
        <taxon>Bacteria</taxon>
        <taxon>Bacillati</taxon>
        <taxon>Bacillota</taxon>
        <taxon>Clostridia</taxon>
        <taxon>Peptostreptococcales</taxon>
        <taxon>Caminicellaceae</taxon>
        <taxon>Maledivibacter</taxon>
    </lineage>
</organism>
<evidence type="ECO:0000313" key="10">
    <source>
        <dbReference type="EMBL" id="SKC41915.1"/>
    </source>
</evidence>
<evidence type="ECO:0000313" key="11">
    <source>
        <dbReference type="Proteomes" id="UP000190285"/>
    </source>
</evidence>
<proteinExistence type="inferred from homology"/>
<keyword evidence="11" id="KW-1185">Reference proteome</keyword>
<feature type="domain" description="Cation efflux protein transmembrane" evidence="8">
    <location>
        <begin position="38"/>
        <end position="230"/>
    </location>
</feature>
<comment type="similarity">
    <text evidence="2">Belongs to the cation diffusion facilitator (CDF) transporter (TC 2.A.4) family.</text>
</comment>
<evidence type="ECO:0000256" key="2">
    <source>
        <dbReference type="ARBA" id="ARBA00008114"/>
    </source>
</evidence>
<dbReference type="PANTHER" id="PTHR43840">
    <property type="entry name" value="MITOCHONDRIAL METAL TRANSPORTER 1-RELATED"/>
    <property type="match status" value="1"/>
</dbReference>
<dbReference type="FunFam" id="1.20.1510.10:FF:000006">
    <property type="entry name" value="Divalent cation efflux transporter"/>
    <property type="match status" value="1"/>
</dbReference>
<reference evidence="10 11" key="1">
    <citation type="submission" date="2017-02" db="EMBL/GenBank/DDBJ databases">
        <authorList>
            <person name="Peterson S.W."/>
        </authorList>
    </citation>
    <scope>NUCLEOTIDE SEQUENCE [LARGE SCALE GENOMIC DNA]</scope>
    <source>
        <strain evidence="10 11">M1</strain>
    </source>
</reference>
<dbReference type="Proteomes" id="UP000190285">
    <property type="component" value="Unassembled WGS sequence"/>
</dbReference>
<dbReference type="GO" id="GO:0016020">
    <property type="term" value="C:membrane"/>
    <property type="evidence" value="ECO:0007669"/>
    <property type="project" value="UniProtKB-SubCell"/>
</dbReference>
<dbReference type="SUPFAM" id="SSF160240">
    <property type="entry name" value="Cation efflux protein cytoplasmic domain-like"/>
    <property type="match status" value="1"/>
</dbReference>
<dbReference type="GO" id="GO:0008324">
    <property type="term" value="F:monoatomic cation transmembrane transporter activity"/>
    <property type="evidence" value="ECO:0007669"/>
    <property type="project" value="InterPro"/>
</dbReference>
<evidence type="ECO:0000259" key="8">
    <source>
        <dbReference type="Pfam" id="PF01545"/>
    </source>
</evidence>
<name>A0A1T5IS26_9FIRM</name>
<feature type="transmembrane region" description="Helical" evidence="7">
    <location>
        <begin position="36"/>
        <end position="56"/>
    </location>
</feature>
<dbReference type="InterPro" id="IPR027470">
    <property type="entry name" value="Cation_efflux_CTD"/>
</dbReference>
<dbReference type="AlphaFoldDB" id="A0A1T5IS26"/>
<comment type="subcellular location">
    <subcellularLocation>
        <location evidence="1">Membrane</location>
        <topology evidence="1">Multi-pass membrane protein</topology>
    </subcellularLocation>
</comment>
<feature type="transmembrane region" description="Helical" evidence="7">
    <location>
        <begin position="136"/>
        <end position="155"/>
    </location>
</feature>
<feature type="domain" description="Cation efflux protein cytoplasmic" evidence="9">
    <location>
        <begin position="235"/>
        <end position="311"/>
    </location>
</feature>
<evidence type="ECO:0000256" key="5">
    <source>
        <dbReference type="ARBA" id="ARBA00022989"/>
    </source>
</evidence>
<feature type="transmembrane region" description="Helical" evidence="7">
    <location>
        <begin position="109"/>
        <end position="130"/>
    </location>
</feature>
<dbReference type="PANTHER" id="PTHR43840:SF15">
    <property type="entry name" value="MITOCHONDRIAL METAL TRANSPORTER 1-RELATED"/>
    <property type="match status" value="1"/>
</dbReference>
<dbReference type="InterPro" id="IPR002524">
    <property type="entry name" value="Cation_efflux"/>
</dbReference>
<evidence type="ECO:0000256" key="6">
    <source>
        <dbReference type="ARBA" id="ARBA00023136"/>
    </source>
</evidence>
<evidence type="ECO:0000259" key="9">
    <source>
        <dbReference type="Pfam" id="PF16916"/>
    </source>
</evidence>
<dbReference type="NCBIfam" id="TIGR01297">
    <property type="entry name" value="CDF"/>
    <property type="match status" value="1"/>
</dbReference>
<keyword evidence="5 7" id="KW-1133">Transmembrane helix</keyword>
<evidence type="ECO:0000256" key="7">
    <source>
        <dbReference type="SAM" id="Phobius"/>
    </source>
</evidence>
<dbReference type="SUPFAM" id="SSF161111">
    <property type="entry name" value="Cation efflux protein transmembrane domain-like"/>
    <property type="match status" value="1"/>
</dbReference>
<evidence type="ECO:0000256" key="3">
    <source>
        <dbReference type="ARBA" id="ARBA00022448"/>
    </source>
</evidence>
<dbReference type="STRING" id="36842.SAMN02194393_00685"/>
<evidence type="ECO:0000256" key="4">
    <source>
        <dbReference type="ARBA" id="ARBA00022692"/>
    </source>
</evidence>
<sequence length="315" mass="34847">MLLSIEKILYMLINEFRGVWGGKVDSKEIIKMANRVSLVSIIGNIILSIAKVFIGFVGRSNAIIADGIHSLSDVFSTIIALVGIRLANKKEDESHPYGHERIEPVMGKILANILLITAIFMGYNGIKSIIKESYEIPSTITIYAAAFSIFLKEWMYRYTVKAAKKIESSALMADAWHHRTDALSSIGSLLGVTGAILGYPILDSLAAIVISVLVAKVAVDIYLQSVKELIDSAADEDTIEDIKKIILATEGVIQIDELKTRIHANKLYVDVEIAVNRDLSLSTAHDIAEDVHEKIEKYIKRVKHCMVHVNPFGEE</sequence>
<dbReference type="Gene3D" id="3.30.70.1350">
    <property type="entry name" value="Cation efflux protein, cytoplasmic domain"/>
    <property type="match status" value="1"/>
</dbReference>
<keyword evidence="4 7" id="KW-0812">Transmembrane</keyword>
<dbReference type="EMBL" id="FUZT01000001">
    <property type="protein sequence ID" value="SKC41915.1"/>
    <property type="molecule type" value="Genomic_DNA"/>
</dbReference>
<dbReference type="InterPro" id="IPR036837">
    <property type="entry name" value="Cation_efflux_CTD_sf"/>
</dbReference>
<dbReference type="Pfam" id="PF16916">
    <property type="entry name" value="ZT_dimer"/>
    <property type="match status" value="1"/>
</dbReference>
<keyword evidence="3" id="KW-0813">Transport</keyword>
<feature type="transmembrane region" description="Helical" evidence="7">
    <location>
        <begin position="68"/>
        <end position="88"/>
    </location>
</feature>
<gene>
    <name evidence="10" type="ORF">SAMN02194393_00685</name>
</gene>
<dbReference type="Pfam" id="PF01545">
    <property type="entry name" value="Cation_efflux"/>
    <property type="match status" value="1"/>
</dbReference>
<evidence type="ECO:0000256" key="1">
    <source>
        <dbReference type="ARBA" id="ARBA00004141"/>
    </source>
</evidence>
<dbReference type="InterPro" id="IPR050291">
    <property type="entry name" value="CDF_Transporter"/>
</dbReference>
<dbReference type="InterPro" id="IPR058533">
    <property type="entry name" value="Cation_efflux_TM"/>
</dbReference>